<evidence type="ECO:0000313" key="2">
    <source>
        <dbReference type="Proteomes" id="UP000295270"/>
    </source>
</evidence>
<name>A0ABY2B041_9FLAO</name>
<dbReference type="Proteomes" id="UP000295270">
    <property type="component" value="Unassembled WGS sequence"/>
</dbReference>
<keyword evidence="2" id="KW-1185">Reference proteome</keyword>
<sequence>MPKGDWIVEKEDLLHYQNHQKTKIYLKRNDYENRYF</sequence>
<proteinExistence type="predicted"/>
<protein>
    <submittedName>
        <fullName evidence="1">Uncharacterized protein</fullName>
    </submittedName>
</protein>
<evidence type="ECO:0000313" key="1">
    <source>
        <dbReference type="EMBL" id="TCN58932.1"/>
    </source>
</evidence>
<dbReference type="EMBL" id="SLWA01000003">
    <property type="protein sequence ID" value="TCN58932.1"/>
    <property type="molecule type" value="Genomic_DNA"/>
</dbReference>
<reference evidence="1 2" key="1">
    <citation type="journal article" date="2015" name="Stand. Genomic Sci.">
        <title>Genomic Encyclopedia of Bacterial and Archaeal Type Strains, Phase III: the genomes of soil and plant-associated and newly described type strains.</title>
        <authorList>
            <person name="Whitman W.B."/>
            <person name="Woyke T."/>
            <person name="Klenk H.P."/>
            <person name="Zhou Y."/>
            <person name="Lilburn T.G."/>
            <person name="Beck B.J."/>
            <person name="De Vos P."/>
            <person name="Vandamme P."/>
            <person name="Eisen J.A."/>
            <person name="Garrity G."/>
            <person name="Hugenholtz P."/>
            <person name="Kyrpides N.C."/>
        </authorList>
    </citation>
    <scope>NUCLEOTIDE SEQUENCE [LARGE SCALE GENOMIC DNA]</scope>
    <source>
        <strain evidence="1 2">P5626</strain>
    </source>
</reference>
<accession>A0ABY2B041</accession>
<organism evidence="1 2">
    <name type="scientific">Flavobacterium circumlabens</name>
    <dbReference type="NCBI Taxonomy" id="2133765"/>
    <lineage>
        <taxon>Bacteria</taxon>
        <taxon>Pseudomonadati</taxon>
        <taxon>Bacteroidota</taxon>
        <taxon>Flavobacteriia</taxon>
        <taxon>Flavobacteriales</taxon>
        <taxon>Flavobacteriaceae</taxon>
        <taxon>Flavobacterium</taxon>
    </lineage>
</organism>
<gene>
    <name evidence="1" type="ORF">EV142_103379</name>
</gene>
<comment type="caution">
    <text evidence="1">The sequence shown here is derived from an EMBL/GenBank/DDBJ whole genome shotgun (WGS) entry which is preliminary data.</text>
</comment>